<evidence type="ECO:0000313" key="2">
    <source>
        <dbReference type="Proteomes" id="UP000000600"/>
    </source>
</evidence>
<dbReference type="KEGG" id="ptm:GSPATT00003787001"/>
<dbReference type="AlphaFoldDB" id="A0E6K5"/>
<evidence type="ECO:0000313" key="1">
    <source>
        <dbReference type="EMBL" id="CAK90922.1"/>
    </source>
</evidence>
<dbReference type="GeneID" id="5044104"/>
<name>A0E6K5_PARTE</name>
<accession>A0E6K5</accession>
<dbReference type="InParanoid" id="A0E6K5"/>
<dbReference type="HOGENOM" id="CLU_3176565_0_0_1"/>
<gene>
    <name evidence="1" type="ORF">GSPATT00003787001</name>
</gene>
<organism evidence="1 2">
    <name type="scientific">Paramecium tetraurelia</name>
    <dbReference type="NCBI Taxonomy" id="5888"/>
    <lineage>
        <taxon>Eukaryota</taxon>
        <taxon>Sar</taxon>
        <taxon>Alveolata</taxon>
        <taxon>Ciliophora</taxon>
        <taxon>Intramacronucleata</taxon>
        <taxon>Oligohymenophorea</taxon>
        <taxon>Peniculida</taxon>
        <taxon>Parameciidae</taxon>
        <taxon>Paramecium</taxon>
    </lineage>
</organism>
<proteinExistence type="predicted"/>
<keyword evidence="2" id="KW-1185">Reference proteome</keyword>
<reference evidence="1 2" key="1">
    <citation type="journal article" date="2006" name="Nature">
        <title>Global trends of whole-genome duplications revealed by the ciliate Paramecium tetraurelia.</title>
        <authorList>
            <consortium name="Genoscope"/>
            <person name="Aury J.-M."/>
            <person name="Jaillon O."/>
            <person name="Duret L."/>
            <person name="Noel B."/>
            <person name="Jubin C."/>
            <person name="Porcel B.M."/>
            <person name="Segurens B."/>
            <person name="Daubin V."/>
            <person name="Anthouard V."/>
            <person name="Aiach N."/>
            <person name="Arnaiz O."/>
            <person name="Billaut A."/>
            <person name="Beisson J."/>
            <person name="Blanc I."/>
            <person name="Bouhouche K."/>
            <person name="Camara F."/>
            <person name="Duharcourt S."/>
            <person name="Guigo R."/>
            <person name="Gogendeau D."/>
            <person name="Katinka M."/>
            <person name="Keller A.-M."/>
            <person name="Kissmehl R."/>
            <person name="Klotz C."/>
            <person name="Koll F."/>
            <person name="Le Moue A."/>
            <person name="Lepere C."/>
            <person name="Malinsky S."/>
            <person name="Nowacki M."/>
            <person name="Nowak J.K."/>
            <person name="Plattner H."/>
            <person name="Poulain J."/>
            <person name="Ruiz F."/>
            <person name="Serrano V."/>
            <person name="Zagulski M."/>
            <person name="Dessen P."/>
            <person name="Betermier M."/>
            <person name="Weissenbach J."/>
            <person name="Scarpelli C."/>
            <person name="Schachter V."/>
            <person name="Sperling L."/>
            <person name="Meyer E."/>
            <person name="Cohen J."/>
            <person name="Wincker P."/>
        </authorList>
    </citation>
    <scope>NUCLEOTIDE SEQUENCE [LARGE SCALE GENOMIC DNA]</scope>
    <source>
        <strain evidence="1 2">Stock d4-2</strain>
    </source>
</reference>
<dbReference type="EMBL" id="CT868660">
    <property type="protein sequence ID" value="CAK90922.1"/>
    <property type="molecule type" value="Genomic_DNA"/>
</dbReference>
<dbReference type="Proteomes" id="UP000000600">
    <property type="component" value="Unassembled WGS sequence"/>
</dbReference>
<dbReference type="RefSeq" id="XP_001458319.1">
    <property type="nucleotide sequence ID" value="XM_001458282.1"/>
</dbReference>
<sequence>MSDQPICLCNSSDKEYPDSRFSEYQQMFANKQLTAALEQNQNSQPKI</sequence>
<protein>
    <submittedName>
        <fullName evidence="1">Uncharacterized protein</fullName>
    </submittedName>
</protein>